<dbReference type="Proteomes" id="UP000663824">
    <property type="component" value="Unassembled WGS sequence"/>
</dbReference>
<evidence type="ECO:0000256" key="2">
    <source>
        <dbReference type="ARBA" id="ARBA00022737"/>
    </source>
</evidence>
<proteinExistence type="predicted"/>
<evidence type="ECO:0000256" key="1">
    <source>
        <dbReference type="ARBA" id="ARBA00022441"/>
    </source>
</evidence>
<organism evidence="4 6">
    <name type="scientific">Rotaria magnacalcarata</name>
    <dbReference type="NCBI Taxonomy" id="392030"/>
    <lineage>
        <taxon>Eukaryota</taxon>
        <taxon>Metazoa</taxon>
        <taxon>Spiralia</taxon>
        <taxon>Gnathifera</taxon>
        <taxon>Rotifera</taxon>
        <taxon>Eurotatoria</taxon>
        <taxon>Bdelloidea</taxon>
        <taxon>Philodinida</taxon>
        <taxon>Philodinidae</taxon>
        <taxon>Rotaria</taxon>
    </lineage>
</organism>
<reference evidence="4" key="1">
    <citation type="submission" date="2021-02" db="EMBL/GenBank/DDBJ databases">
        <authorList>
            <person name="Nowell W R."/>
        </authorList>
    </citation>
    <scope>NUCLEOTIDE SEQUENCE</scope>
</reference>
<name>A0A816QUI0_9BILA</name>
<dbReference type="PANTHER" id="PTHR24412:SF396">
    <property type="entry name" value="INFLUENZA VIRUS NS1A-BINDING PROTEIN"/>
    <property type="match status" value="1"/>
</dbReference>
<dbReference type="Proteomes" id="UP000676336">
    <property type="component" value="Unassembled WGS sequence"/>
</dbReference>
<dbReference type="EMBL" id="CAJOBI010003020">
    <property type="protein sequence ID" value="CAF3953355.1"/>
    <property type="molecule type" value="Genomic_DNA"/>
</dbReference>
<dbReference type="Gene3D" id="3.30.710.10">
    <property type="entry name" value="Potassium Channel Kv1.1, Chain A"/>
    <property type="match status" value="1"/>
</dbReference>
<dbReference type="EMBL" id="CAJNRE010007591">
    <property type="protein sequence ID" value="CAF2066429.1"/>
    <property type="molecule type" value="Genomic_DNA"/>
</dbReference>
<dbReference type="SMART" id="SM00225">
    <property type="entry name" value="BTB"/>
    <property type="match status" value="1"/>
</dbReference>
<accession>A0A816QUI0</accession>
<keyword evidence="1" id="KW-0880">Kelch repeat</keyword>
<dbReference type="Pfam" id="PF24681">
    <property type="entry name" value="Kelch_KLHDC2_KLHL20_DRC7"/>
    <property type="match status" value="2"/>
</dbReference>
<keyword evidence="2" id="KW-0677">Repeat</keyword>
<dbReference type="PROSITE" id="PS50097">
    <property type="entry name" value="BTB"/>
    <property type="match status" value="1"/>
</dbReference>
<evidence type="ECO:0000313" key="4">
    <source>
        <dbReference type="EMBL" id="CAF2066429.1"/>
    </source>
</evidence>
<dbReference type="Pfam" id="PF00651">
    <property type="entry name" value="BTB"/>
    <property type="match status" value="1"/>
</dbReference>
<sequence>MTETAVSLVVIEPVETIDNETMQLTLKCENFNLHGIQTLKCLDAMRKERQLCDVILTVEGHELFVHRAVLSCHSNYFLELFVNDEKDTSTKKQIYYQLDGLEHPALKLIIQFIYRGSFQLTSDMVPKVYLAAHQLRVETIFKACSNYLAEQLNKYNCLITRLMAIDDELRMKASEFIQNNFFAVIETREFHALPSIKVELVGATILNTNIMCDLIINWISQQLRKDNSSLQELEEYLHLLYLNGDKTLHDCSDMDKKNVYFSDLIKDYQSYKLSKRTSISSISVKSSDNLIFATPNLKLVNNTLPSNITNNLQTFETTLIHIDQSTEYSYVAIGIVKGKMISISIHLSSSLTSTPITSENGHTFHTDDNDHIENHTSPVLPIHKEIPLASLSIPRCCFGVISTNNKIFVVGGYDRGDCLDTIEQFNPIDGKWKILSAPMNSRRGRVSAAMVNNRIYVCGGSDGQQELFTGEYYDLKSMNKWLPIKDLDTPVAHGAMCSDDSYIYLIGGCEGDKCKNDCYRYDPDSNQWSTLSSMNRERSQAAAVYFDGKIYVFGGYTSNRCLSSCEILTLSTNEWSAGPSMRENRRGCGAVLYENRILIIGGSNGIASLTSIEIFDPAINEWITNINGIPNELNVSRVGVGITVCDGKVYVMGGFDGRNFLKTIEVYDKNNQRWKLSNNKLDKMNYQNSNDVKM</sequence>
<dbReference type="SUPFAM" id="SSF50965">
    <property type="entry name" value="Galactose oxidase, central domain"/>
    <property type="match status" value="1"/>
</dbReference>
<dbReference type="InterPro" id="IPR011333">
    <property type="entry name" value="SKP1/BTB/POZ_sf"/>
</dbReference>
<evidence type="ECO:0000259" key="3">
    <source>
        <dbReference type="PROSITE" id="PS50097"/>
    </source>
</evidence>
<dbReference type="InterPro" id="IPR000210">
    <property type="entry name" value="BTB/POZ_dom"/>
</dbReference>
<feature type="domain" description="BTB" evidence="3">
    <location>
        <begin position="52"/>
        <end position="122"/>
    </location>
</feature>
<dbReference type="PANTHER" id="PTHR24412">
    <property type="entry name" value="KELCH PROTEIN"/>
    <property type="match status" value="1"/>
</dbReference>
<evidence type="ECO:0000313" key="5">
    <source>
        <dbReference type="EMBL" id="CAF3953355.1"/>
    </source>
</evidence>
<dbReference type="AlphaFoldDB" id="A0A816QUI0"/>
<dbReference type="InterPro" id="IPR006652">
    <property type="entry name" value="Kelch_1"/>
</dbReference>
<dbReference type="InterPro" id="IPR017096">
    <property type="entry name" value="BTB-kelch_protein"/>
</dbReference>
<dbReference type="SMART" id="SM00612">
    <property type="entry name" value="Kelch"/>
    <property type="match status" value="6"/>
</dbReference>
<dbReference type="PIRSF" id="PIRSF037037">
    <property type="entry name" value="Kelch-like_protein_gigaxonin"/>
    <property type="match status" value="1"/>
</dbReference>
<protein>
    <recommendedName>
        <fullName evidence="3">BTB domain-containing protein</fullName>
    </recommendedName>
</protein>
<gene>
    <name evidence="4" type="ORF">MBJ925_LOCUS15893</name>
    <name evidence="5" type="ORF">SMN809_LOCUS9378</name>
</gene>
<dbReference type="InterPro" id="IPR011043">
    <property type="entry name" value="Gal_Oxase/kelch_b-propeller"/>
</dbReference>
<dbReference type="Gene3D" id="2.120.10.80">
    <property type="entry name" value="Kelch-type beta propeller"/>
    <property type="match status" value="2"/>
</dbReference>
<evidence type="ECO:0000313" key="6">
    <source>
        <dbReference type="Proteomes" id="UP000663824"/>
    </source>
</evidence>
<dbReference type="SUPFAM" id="SSF54695">
    <property type="entry name" value="POZ domain"/>
    <property type="match status" value="1"/>
</dbReference>
<comment type="caution">
    <text evidence="4">The sequence shown here is derived from an EMBL/GenBank/DDBJ whole genome shotgun (WGS) entry which is preliminary data.</text>
</comment>
<dbReference type="InterPro" id="IPR015915">
    <property type="entry name" value="Kelch-typ_b-propeller"/>
</dbReference>